<dbReference type="CDD" id="cd05269">
    <property type="entry name" value="TMR_SDR_a"/>
    <property type="match status" value="1"/>
</dbReference>
<evidence type="ECO:0000313" key="3">
    <source>
        <dbReference type="Proteomes" id="UP000570166"/>
    </source>
</evidence>
<dbReference type="PANTHER" id="PTHR47129:SF1">
    <property type="entry name" value="NMRA-LIKE DOMAIN-CONTAINING PROTEIN"/>
    <property type="match status" value="1"/>
</dbReference>
<sequence length="283" mass="29649">MYAVTGATGQLGRLVINGLLEKVSPSEMIALARDPSAAQDIAQTGVTVRPFDYDAPDQLAAALQGVTRLLFISSDDVVRRIGQHRAVIDAAIAAKVEFIAYTSVIHADDNPISVAPSHRETEAMLRNSGITYAVLRNSWYIENYLIGADAAVAHGALLGSTGEGRISAASRADYAAAAVAVLTEPTPDSRVYELGGDDAFTLSDVAAALSEASGKPVTYHHLPEEAYRDALANAGVPAAFAATLASYSADAAGGILADDSQTLSRLIGRPTETLREIVLRELA</sequence>
<dbReference type="InterPro" id="IPR016040">
    <property type="entry name" value="NAD(P)-bd_dom"/>
</dbReference>
<feature type="domain" description="NAD(P)-binding" evidence="1">
    <location>
        <begin position="6"/>
        <end position="185"/>
    </location>
</feature>
<evidence type="ECO:0000313" key="2">
    <source>
        <dbReference type="EMBL" id="MBA2935752.1"/>
    </source>
</evidence>
<dbReference type="SUPFAM" id="SSF51735">
    <property type="entry name" value="NAD(P)-binding Rossmann-fold domains"/>
    <property type="match status" value="1"/>
</dbReference>
<gene>
    <name evidence="2" type="ORF">HZF05_16850</name>
</gene>
<dbReference type="Gene3D" id="3.90.25.10">
    <property type="entry name" value="UDP-galactose 4-epimerase, domain 1"/>
    <property type="match status" value="1"/>
</dbReference>
<dbReference type="AlphaFoldDB" id="A0A838LA91"/>
<dbReference type="Gene3D" id="3.40.50.720">
    <property type="entry name" value="NAD(P)-binding Rossmann-like Domain"/>
    <property type="match status" value="1"/>
</dbReference>
<dbReference type="EMBL" id="JACEIB010000026">
    <property type="protein sequence ID" value="MBA2935752.1"/>
    <property type="molecule type" value="Genomic_DNA"/>
</dbReference>
<dbReference type="InterPro" id="IPR052718">
    <property type="entry name" value="NmrA-type_oxidoreductase"/>
</dbReference>
<dbReference type="Proteomes" id="UP000570166">
    <property type="component" value="Unassembled WGS sequence"/>
</dbReference>
<organism evidence="2 3">
    <name type="scientific">Sphingomonas chungangi</name>
    <dbReference type="NCBI Taxonomy" id="2683589"/>
    <lineage>
        <taxon>Bacteria</taxon>
        <taxon>Pseudomonadati</taxon>
        <taxon>Pseudomonadota</taxon>
        <taxon>Alphaproteobacteria</taxon>
        <taxon>Sphingomonadales</taxon>
        <taxon>Sphingomonadaceae</taxon>
        <taxon>Sphingomonas</taxon>
    </lineage>
</organism>
<comment type="caution">
    <text evidence="2">The sequence shown here is derived from an EMBL/GenBank/DDBJ whole genome shotgun (WGS) entry which is preliminary data.</text>
</comment>
<protein>
    <submittedName>
        <fullName evidence="2">SDR family oxidoreductase</fullName>
    </submittedName>
</protein>
<evidence type="ECO:0000259" key="1">
    <source>
        <dbReference type="Pfam" id="PF13460"/>
    </source>
</evidence>
<reference evidence="2 3" key="1">
    <citation type="submission" date="2020-07" db="EMBL/GenBank/DDBJ databases">
        <authorList>
            <person name="Sun Q."/>
        </authorList>
    </citation>
    <scope>NUCLEOTIDE SEQUENCE [LARGE SCALE GENOMIC DNA]</scope>
    <source>
        <strain evidence="2 3">CGMCC 1.13654</strain>
    </source>
</reference>
<dbReference type="PANTHER" id="PTHR47129">
    <property type="entry name" value="QUINONE OXIDOREDUCTASE 2"/>
    <property type="match status" value="1"/>
</dbReference>
<dbReference type="RefSeq" id="WP_160362953.1">
    <property type="nucleotide sequence ID" value="NZ_JACEIB010000026.1"/>
</dbReference>
<dbReference type="Pfam" id="PF13460">
    <property type="entry name" value="NAD_binding_10"/>
    <property type="match status" value="1"/>
</dbReference>
<proteinExistence type="predicted"/>
<accession>A0A838LA91</accession>
<keyword evidence="3" id="KW-1185">Reference proteome</keyword>
<dbReference type="InterPro" id="IPR036291">
    <property type="entry name" value="NAD(P)-bd_dom_sf"/>
</dbReference>
<name>A0A838LA91_9SPHN</name>